<evidence type="ECO:0000313" key="2">
    <source>
        <dbReference type="Proteomes" id="UP000275910"/>
    </source>
</evidence>
<dbReference type="InterPro" id="IPR006311">
    <property type="entry name" value="TAT_signal"/>
</dbReference>
<protein>
    <submittedName>
        <fullName evidence="1">Uncharacterized protein</fullName>
    </submittedName>
</protein>
<proteinExistence type="predicted"/>
<organism evidence="1 2">
    <name type="scientific">Lysobacter enzymogenes</name>
    <dbReference type="NCBI Taxonomy" id="69"/>
    <lineage>
        <taxon>Bacteria</taxon>
        <taxon>Pseudomonadati</taxon>
        <taxon>Pseudomonadota</taxon>
        <taxon>Gammaproteobacteria</taxon>
        <taxon>Lysobacterales</taxon>
        <taxon>Lysobacteraceae</taxon>
        <taxon>Lysobacter</taxon>
    </lineage>
</organism>
<dbReference type="AlphaFoldDB" id="A0A3N2RPB4"/>
<name>A0A3N2RPB4_LYSEN</name>
<comment type="caution">
    <text evidence="1">The sequence shown here is derived from an EMBL/GenBank/DDBJ whole genome shotgun (WGS) entry which is preliminary data.</text>
</comment>
<dbReference type="PROSITE" id="PS51318">
    <property type="entry name" value="TAT"/>
    <property type="match status" value="1"/>
</dbReference>
<gene>
    <name evidence="1" type="ORF">D9T17_00045</name>
</gene>
<sequence>MSIEPSSPAPRPASARRRLLLAAGIAAALAAIVAAYFAGRAGVGAGAARPDSHVRIAGESEAGAEAAAAAAGPLPTPIKGGVLPAPGAPLKDHFAQLQARANAGDAGAATRLVRDLDRCARLRSTQWRNAGATEDLTRRSTEGMSAAQLRTYQALLEAMELRQQAQRQDQATCAGVDEAMLASLVPNIAQAARLGDEQARACYLERGPLYDARSLIRHPDGLRAYRGTAAALVEAGLAAGDWRVVDLLQQAYEPGSKSLLAGLLGADPLQHYRYLKLYRLGAEAHRADQLDRQLAAVATGLSPAQLAQGDAWAQNTLDAGFKGRSTDGTPPGWEACDF</sequence>
<dbReference type="Proteomes" id="UP000275910">
    <property type="component" value="Unassembled WGS sequence"/>
</dbReference>
<accession>A0A3N2RPB4</accession>
<evidence type="ECO:0000313" key="1">
    <source>
        <dbReference type="EMBL" id="ROU09264.1"/>
    </source>
</evidence>
<dbReference type="RefSeq" id="WP_123645485.1">
    <property type="nucleotide sequence ID" value="NZ_RCTY01000001.1"/>
</dbReference>
<dbReference type="EMBL" id="RCTY01000001">
    <property type="protein sequence ID" value="ROU09264.1"/>
    <property type="molecule type" value="Genomic_DNA"/>
</dbReference>
<reference evidence="1 2" key="1">
    <citation type="submission" date="2018-10" db="EMBL/GenBank/DDBJ databases">
        <title>The genome of Lysobacter enzymogenes OH11.</title>
        <authorList>
            <person name="Liu F."/>
            <person name="Zhao Y."/>
            <person name="Qian G."/>
            <person name="Chen Y."/>
            <person name="Xu H."/>
        </authorList>
    </citation>
    <scope>NUCLEOTIDE SEQUENCE [LARGE SCALE GENOMIC DNA]</scope>
    <source>
        <strain evidence="1 2">OH11</strain>
    </source>
</reference>